<evidence type="ECO:0000256" key="1">
    <source>
        <dbReference type="ARBA" id="ARBA00022801"/>
    </source>
</evidence>
<dbReference type="InterPro" id="IPR015330">
    <property type="entry name" value="DNA_primase/pol_bifunc_N"/>
</dbReference>
<dbReference type="SUPFAM" id="SSF56747">
    <property type="entry name" value="Prim-pol domain"/>
    <property type="match status" value="1"/>
</dbReference>
<dbReference type="Pfam" id="PF19263">
    <property type="entry name" value="DUF5906"/>
    <property type="match status" value="1"/>
</dbReference>
<gene>
    <name evidence="4" type="ORF">KFL_009390050</name>
</gene>
<dbReference type="PANTHER" id="PTHR35372:SF2">
    <property type="entry name" value="SF3 HELICASE DOMAIN-CONTAINING PROTEIN"/>
    <property type="match status" value="1"/>
</dbReference>
<dbReference type="EMBL" id="DF237888">
    <property type="protein sequence ID" value="GAQ92179.1"/>
    <property type="molecule type" value="Genomic_DNA"/>
</dbReference>
<evidence type="ECO:0000313" key="5">
    <source>
        <dbReference type="Proteomes" id="UP000054558"/>
    </source>
</evidence>
<dbReference type="Proteomes" id="UP000054558">
    <property type="component" value="Unassembled WGS sequence"/>
</dbReference>
<dbReference type="PANTHER" id="PTHR35372">
    <property type="entry name" value="ATP BINDING PROTEIN-RELATED"/>
    <property type="match status" value="1"/>
</dbReference>
<keyword evidence="1" id="KW-0378">Hydrolase</keyword>
<protein>
    <recommendedName>
        <fullName evidence="3">DNA primase/polymerase bifunctional N-terminal domain-containing protein</fullName>
    </recommendedName>
</protein>
<evidence type="ECO:0000313" key="4">
    <source>
        <dbReference type="EMBL" id="GAQ92179.1"/>
    </source>
</evidence>
<dbReference type="GO" id="GO:0016787">
    <property type="term" value="F:hydrolase activity"/>
    <property type="evidence" value="ECO:0007669"/>
    <property type="project" value="UniProtKB-KW"/>
</dbReference>
<feature type="region of interest" description="Disordered" evidence="2">
    <location>
        <begin position="245"/>
        <end position="268"/>
    </location>
</feature>
<proteinExistence type="predicted"/>
<keyword evidence="5" id="KW-1185">Reference proteome</keyword>
<dbReference type="OrthoDB" id="103748at2759"/>
<dbReference type="Gene3D" id="3.40.50.300">
    <property type="entry name" value="P-loop containing nucleotide triphosphate hydrolases"/>
    <property type="match status" value="1"/>
</dbReference>
<dbReference type="InterPro" id="IPR045455">
    <property type="entry name" value="NrS-1_pol-like_helicase"/>
</dbReference>
<dbReference type="AlphaFoldDB" id="A0A1Y1IRP7"/>
<feature type="domain" description="DNA primase/polymerase bifunctional N-terminal" evidence="3">
    <location>
        <begin position="35"/>
        <end position="218"/>
    </location>
</feature>
<evidence type="ECO:0000256" key="2">
    <source>
        <dbReference type="SAM" id="MobiDB-lite"/>
    </source>
</evidence>
<organism evidence="4 5">
    <name type="scientific">Klebsormidium nitens</name>
    <name type="common">Green alga</name>
    <name type="synonym">Ulothrix nitens</name>
    <dbReference type="NCBI Taxonomy" id="105231"/>
    <lineage>
        <taxon>Eukaryota</taxon>
        <taxon>Viridiplantae</taxon>
        <taxon>Streptophyta</taxon>
        <taxon>Klebsormidiophyceae</taxon>
        <taxon>Klebsormidiales</taxon>
        <taxon>Klebsormidiaceae</taxon>
        <taxon>Klebsormidium</taxon>
    </lineage>
</organism>
<accession>A0A1Y1IRP7</accession>
<dbReference type="SMART" id="SM00943">
    <property type="entry name" value="Prim-Pol"/>
    <property type="match status" value="1"/>
</dbReference>
<dbReference type="InterPro" id="IPR027417">
    <property type="entry name" value="P-loop_NTPase"/>
</dbReference>
<dbReference type="Pfam" id="PF09250">
    <property type="entry name" value="Prim-Pol"/>
    <property type="match status" value="1"/>
</dbReference>
<dbReference type="SUPFAM" id="SSF52540">
    <property type="entry name" value="P-loop containing nucleoside triphosphate hydrolases"/>
    <property type="match status" value="1"/>
</dbReference>
<sequence length="761" mass="86277">MQSLVIARMEQATAPGPQAAKDSRALGLTAVADELPWLSNVGLYAIPVRLFWNAEKGTKEVDFPKNYAHITTPGLWEQSINEAMRQRMDANGVAILTGPSQLIVIDVDVSSSDTKKPDIELWDRLVEKHGEPQTLKAQSGSGGLHFYFKANSPGLKCTRNFSGIKVDKSVYGVDGRARGGVVFAYPARYVKDQGKLATYKWINGPPSFEACQEMPPWLTSFLNDHVQQTAADEIDTGKFVERHGSRENDSIATPSAMDHATSMPSAPLEDVQNTVALPGLERALEEIKKMLHAKVPNDASTFSGVGERTPNGWRILKFKTNGIRTCLNGHQHVSNQFSILSNGGVLVYRCLSLECIDQPKPLLGTYFWPECLPLRADGKFIEDCERYLLPFKPSEDKDRNKKKSKEDDDRTKKAKTDLQDLILRMMNHYFAVVVGTTRAVYFETIYSRDASGRIQQEETINRSGHNFLERCKNLQLCSLPGRSKEVAKFWESSPKRREYDQIVFEPELSKVSPRQFNLFCGLNFQPIERKLTAAKLVECEGKMPKLIWHIRNVLSDRSPERFEYNIKWMAHGVQRPWRKIQVALVFRGPQGCGKSTLWDFYGLKILGSKLYLYCNEIEKVIGRFNSLGVNKLLIVLDEAGNWGGAYKMNDRIKSAITQETTCLEHKGQDAITVQDRSNIVFTTNHSWPVKREADDRRYSCQECSGVKVGDKHYFDELLAELEDPQTAFHFHQYLSSIDIVVNWDPKKMPVTTWGEELRDHL</sequence>
<reference evidence="4 5" key="1">
    <citation type="journal article" date="2014" name="Nat. Commun.">
        <title>Klebsormidium flaccidum genome reveals primary factors for plant terrestrial adaptation.</title>
        <authorList>
            <person name="Hori K."/>
            <person name="Maruyama F."/>
            <person name="Fujisawa T."/>
            <person name="Togashi T."/>
            <person name="Yamamoto N."/>
            <person name="Seo M."/>
            <person name="Sato S."/>
            <person name="Yamada T."/>
            <person name="Mori H."/>
            <person name="Tajima N."/>
            <person name="Moriyama T."/>
            <person name="Ikeuchi M."/>
            <person name="Watanabe M."/>
            <person name="Wada H."/>
            <person name="Kobayashi K."/>
            <person name="Saito M."/>
            <person name="Masuda T."/>
            <person name="Sasaki-Sekimoto Y."/>
            <person name="Mashiguchi K."/>
            <person name="Awai K."/>
            <person name="Shimojima M."/>
            <person name="Masuda S."/>
            <person name="Iwai M."/>
            <person name="Nobusawa T."/>
            <person name="Narise T."/>
            <person name="Kondo S."/>
            <person name="Saito H."/>
            <person name="Sato R."/>
            <person name="Murakawa M."/>
            <person name="Ihara Y."/>
            <person name="Oshima-Yamada Y."/>
            <person name="Ohtaka K."/>
            <person name="Satoh M."/>
            <person name="Sonobe K."/>
            <person name="Ishii M."/>
            <person name="Ohtani R."/>
            <person name="Kanamori-Sato M."/>
            <person name="Honoki R."/>
            <person name="Miyazaki D."/>
            <person name="Mochizuki H."/>
            <person name="Umetsu J."/>
            <person name="Higashi K."/>
            <person name="Shibata D."/>
            <person name="Kamiya Y."/>
            <person name="Sato N."/>
            <person name="Nakamura Y."/>
            <person name="Tabata S."/>
            <person name="Ida S."/>
            <person name="Kurokawa K."/>
            <person name="Ohta H."/>
        </authorList>
    </citation>
    <scope>NUCLEOTIDE SEQUENCE [LARGE SCALE GENOMIC DNA]</scope>
    <source>
        <strain evidence="4 5">NIES-2285</strain>
    </source>
</reference>
<name>A0A1Y1IRP7_KLENI</name>
<evidence type="ECO:0000259" key="3">
    <source>
        <dbReference type="SMART" id="SM00943"/>
    </source>
</evidence>
<dbReference type="CDD" id="cd04859">
    <property type="entry name" value="Prim_Pol"/>
    <property type="match status" value="1"/>
</dbReference>
<dbReference type="InterPro" id="IPR051620">
    <property type="entry name" value="ORF904-like_C"/>
</dbReference>